<proteinExistence type="inferred from homology"/>
<evidence type="ECO:0000256" key="1">
    <source>
        <dbReference type="ARBA" id="ARBA00022723"/>
    </source>
</evidence>
<dbReference type="Pfam" id="PF00491">
    <property type="entry name" value="Arginase"/>
    <property type="match status" value="1"/>
</dbReference>
<dbReference type="SUPFAM" id="SSF52768">
    <property type="entry name" value="Arginase/deacetylase"/>
    <property type="match status" value="1"/>
</dbReference>
<gene>
    <name evidence="5" type="ORF">PAC_10329</name>
</gene>
<name>A0A1L7X5Z5_9HELO</name>
<dbReference type="OrthoDB" id="9992747at2759"/>
<evidence type="ECO:0000313" key="6">
    <source>
        <dbReference type="Proteomes" id="UP000184330"/>
    </source>
</evidence>
<dbReference type="InterPro" id="IPR006035">
    <property type="entry name" value="Ureohydrolase"/>
</dbReference>
<keyword evidence="6" id="KW-1185">Reference proteome</keyword>
<dbReference type="Proteomes" id="UP000184330">
    <property type="component" value="Unassembled WGS sequence"/>
</dbReference>
<dbReference type="PROSITE" id="PS51409">
    <property type="entry name" value="ARGINASE_2"/>
    <property type="match status" value="1"/>
</dbReference>
<dbReference type="AlphaFoldDB" id="A0A1L7X5Z5"/>
<evidence type="ECO:0000256" key="2">
    <source>
        <dbReference type="ARBA" id="ARBA00022801"/>
    </source>
</evidence>
<keyword evidence="1" id="KW-0479">Metal-binding</keyword>
<accession>A0A1L7X5Z5</accession>
<dbReference type="EMBL" id="FJOG01000016">
    <property type="protein sequence ID" value="CZR60433.1"/>
    <property type="molecule type" value="Genomic_DNA"/>
</dbReference>
<dbReference type="PANTHER" id="PTHR43782:SF3">
    <property type="entry name" value="ARGINASE"/>
    <property type="match status" value="1"/>
</dbReference>
<dbReference type="GO" id="GO:0030145">
    <property type="term" value="F:manganese ion binding"/>
    <property type="evidence" value="ECO:0007669"/>
    <property type="project" value="TreeGrafter"/>
</dbReference>
<dbReference type="GO" id="GO:0004053">
    <property type="term" value="F:arginase activity"/>
    <property type="evidence" value="ECO:0007669"/>
    <property type="project" value="TreeGrafter"/>
</dbReference>
<keyword evidence="2" id="KW-0378">Hydrolase</keyword>
<dbReference type="PANTHER" id="PTHR43782">
    <property type="entry name" value="ARGINASE"/>
    <property type="match status" value="1"/>
</dbReference>
<organism evidence="5 6">
    <name type="scientific">Phialocephala subalpina</name>
    <dbReference type="NCBI Taxonomy" id="576137"/>
    <lineage>
        <taxon>Eukaryota</taxon>
        <taxon>Fungi</taxon>
        <taxon>Dikarya</taxon>
        <taxon>Ascomycota</taxon>
        <taxon>Pezizomycotina</taxon>
        <taxon>Leotiomycetes</taxon>
        <taxon>Helotiales</taxon>
        <taxon>Mollisiaceae</taxon>
        <taxon>Phialocephala</taxon>
        <taxon>Phialocephala fortinii species complex</taxon>
    </lineage>
</organism>
<evidence type="ECO:0008006" key="7">
    <source>
        <dbReference type="Google" id="ProtNLM"/>
    </source>
</evidence>
<dbReference type="GO" id="GO:0005737">
    <property type="term" value="C:cytoplasm"/>
    <property type="evidence" value="ECO:0007669"/>
    <property type="project" value="TreeGrafter"/>
</dbReference>
<sequence length="321" mass="34075">MAASNDISITSVPSDVGSVFPGKSRAPDALQAAGLVEKLRALGFNVNVYNALPDGPVGWAESNSEPSGARNEAAAVTVCQAVKSTIATALAATALCDLLPFQLILGGECLVCPAIMSALTHHLPGSRVGLLYVDADCDLTYPHEPGSSGNIASMTFTHLTLRPEALQSMRQFSRPGGAGVVDSSNAVLFGLNSSSPANKRDHLGYLFNNNYRVITSDAVVVDAGARATEALRWLEERVDYILVHLDVDVIDPGLFPLGNIPNYTGIRFPDIMTALRIFLASSKAVGLTIAEVNPDHDPGLLMTRRLVDEVVLGLKDRLQEV</sequence>
<evidence type="ECO:0000256" key="4">
    <source>
        <dbReference type="PROSITE-ProRule" id="PRU00742"/>
    </source>
</evidence>
<protein>
    <recommendedName>
        <fullName evidence="7">Arginase</fullName>
    </recommendedName>
</protein>
<dbReference type="STRING" id="576137.A0A1L7X5Z5"/>
<dbReference type="InterPro" id="IPR023696">
    <property type="entry name" value="Ureohydrolase_dom_sf"/>
</dbReference>
<reference evidence="5 6" key="1">
    <citation type="submission" date="2016-03" db="EMBL/GenBank/DDBJ databases">
        <authorList>
            <person name="Ploux O."/>
        </authorList>
    </citation>
    <scope>NUCLEOTIDE SEQUENCE [LARGE SCALE GENOMIC DNA]</scope>
    <source>
        <strain evidence="5 6">UAMH 11012</strain>
    </source>
</reference>
<evidence type="ECO:0000313" key="5">
    <source>
        <dbReference type="EMBL" id="CZR60433.1"/>
    </source>
</evidence>
<keyword evidence="3" id="KW-0464">Manganese</keyword>
<comment type="similarity">
    <text evidence="4">Belongs to the arginase family.</text>
</comment>
<dbReference type="Gene3D" id="3.40.800.10">
    <property type="entry name" value="Ureohydrolase domain"/>
    <property type="match status" value="1"/>
</dbReference>
<evidence type="ECO:0000256" key="3">
    <source>
        <dbReference type="ARBA" id="ARBA00023211"/>
    </source>
</evidence>
<dbReference type="PIRSF" id="PIRSF036979">
    <property type="entry name" value="Arginase"/>
    <property type="match status" value="1"/>
</dbReference>